<dbReference type="PANTHER" id="PTHR47968:SF75">
    <property type="entry name" value="CENTROMERE-ASSOCIATED PROTEIN E"/>
    <property type="match status" value="1"/>
</dbReference>
<dbReference type="PROSITE" id="PS50067">
    <property type="entry name" value="KINESIN_MOTOR_2"/>
    <property type="match status" value="1"/>
</dbReference>
<evidence type="ECO:0000256" key="5">
    <source>
        <dbReference type="ARBA" id="ARBA00022840"/>
    </source>
</evidence>
<comment type="subcellular location">
    <subcellularLocation>
        <location evidence="1">Cytoplasm</location>
        <location evidence="1">Cytoskeleton</location>
    </subcellularLocation>
</comment>
<keyword evidence="2" id="KW-0963">Cytoplasm</keyword>
<organism evidence="12 13">
    <name type="scientific">Malassezia vespertilionis</name>
    <dbReference type="NCBI Taxonomy" id="2020962"/>
    <lineage>
        <taxon>Eukaryota</taxon>
        <taxon>Fungi</taxon>
        <taxon>Dikarya</taxon>
        <taxon>Basidiomycota</taxon>
        <taxon>Ustilaginomycotina</taxon>
        <taxon>Malasseziomycetes</taxon>
        <taxon>Malasseziales</taxon>
        <taxon>Malasseziaceae</taxon>
        <taxon>Malassezia</taxon>
    </lineage>
</organism>
<feature type="domain" description="Kinesin motor" evidence="11">
    <location>
        <begin position="4"/>
        <end position="324"/>
    </location>
</feature>
<dbReference type="STRING" id="2020962.A0A2N1J8N7"/>
<dbReference type="GO" id="GO:0003777">
    <property type="term" value="F:microtubule motor activity"/>
    <property type="evidence" value="ECO:0007669"/>
    <property type="project" value="InterPro"/>
</dbReference>
<dbReference type="OrthoDB" id="3176171at2759"/>
<evidence type="ECO:0000259" key="11">
    <source>
        <dbReference type="PROSITE" id="PS50067"/>
    </source>
</evidence>
<feature type="binding site" evidence="9">
    <location>
        <begin position="82"/>
        <end position="89"/>
    </location>
    <ligand>
        <name>ATP</name>
        <dbReference type="ChEBI" id="CHEBI:30616"/>
    </ligand>
</feature>
<keyword evidence="7 9" id="KW-0505">Motor protein</keyword>
<evidence type="ECO:0000313" key="13">
    <source>
        <dbReference type="Proteomes" id="UP000232875"/>
    </source>
</evidence>
<dbReference type="GO" id="GO:0007018">
    <property type="term" value="P:microtubule-based movement"/>
    <property type="evidence" value="ECO:0007669"/>
    <property type="project" value="InterPro"/>
</dbReference>
<dbReference type="AlphaFoldDB" id="A0A2N1J8N7"/>
<dbReference type="InterPro" id="IPR059182">
    <property type="entry name" value="Khc_C"/>
</dbReference>
<dbReference type="GO" id="GO:0005874">
    <property type="term" value="C:microtubule"/>
    <property type="evidence" value="ECO:0007669"/>
    <property type="project" value="UniProtKB-KW"/>
</dbReference>
<dbReference type="InterPro" id="IPR036961">
    <property type="entry name" value="Kinesin_motor_dom_sf"/>
</dbReference>
<dbReference type="EMBL" id="KZ454993">
    <property type="protein sequence ID" value="PKI82925.1"/>
    <property type="molecule type" value="Genomic_DNA"/>
</dbReference>
<evidence type="ECO:0000256" key="10">
    <source>
        <dbReference type="SAM" id="Coils"/>
    </source>
</evidence>
<evidence type="ECO:0000256" key="4">
    <source>
        <dbReference type="ARBA" id="ARBA00022741"/>
    </source>
</evidence>
<evidence type="ECO:0000256" key="6">
    <source>
        <dbReference type="ARBA" id="ARBA00023054"/>
    </source>
</evidence>
<dbReference type="Proteomes" id="UP000232875">
    <property type="component" value="Unassembled WGS sequence"/>
</dbReference>
<dbReference type="SMART" id="SM00129">
    <property type="entry name" value="KISc"/>
    <property type="match status" value="1"/>
</dbReference>
<dbReference type="CDD" id="cd23649">
    <property type="entry name" value="Khc_CBD_cc"/>
    <property type="match status" value="1"/>
</dbReference>
<feature type="coiled-coil region" evidence="10">
    <location>
        <begin position="695"/>
        <end position="794"/>
    </location>
</feature>
<gene>
    <name evidence="12" type="ORF">MVES_003201</name>
</gene>
<dbReference type="PRINTS" id="PR00380">
    <property type="entry name" value="KINESINHEAVY"/>
</dbReference>
<protein>
    <recommendedName>
        <fullName evidence="11">Kinesin motor domain-containing protein</fullName>
    </recommendedName>
</protein>
<keyword evidence="4 9" id="KW-0547">Nucleotide-binding</keyword>
<evidence type="ECO:0000256" key="1">
    <source>
        <dbReference type="ARBA" id="ARBA00004245"/>
    </source>
</evidence>
<dbReference type="Pfam" id="PF00225">
    <property type="entry name" value="Kinesin"/>
    <property type="match status" value="1"/>
</dbReference>
<dbReference type="InterPro" id="IPR001752">
    <property type="entry name" value="Kinesin_motor_dom"/>
</dbReference>
<comment type="similarity">
    <text evidence="9">Belongs to the TRAFAC class myosin-kinesin ATPase superfamily. Kinesin family.</text>
</comment>
<dbReference type="Gene3D" id="3.40.850.10">
    <property type="entry name" value="Kinesin motor domain"/>
    <property type="match status" value="1"/>
</dbReference>
<evidence type="ECO:0000256" key="2">
    <source>
        <dbReference type="ARBA" id="ARBA00022490"/>
    </source>
</evidence>
<reference evidence="12 13" key="1">
    <citation type="submission" date="2017-10" db="EMBL/GenBank/DDBJ databases">
        <title>A novel species of cold-tolerant Malassezia isolated from bats.</title>
        <authorList>
            <person name="Lorch J.M."/>
            <person name="Palmer J.M."/>
            <person name="Vanderwolf K.J."/>
            <person name="Schmidt K.Z."/>
            <person name="Verant M.L."/>
            <person name="Weller T.J."/>
            <person name="Blehert D.S."/>
        </authorList>
    </citation>
    <scope>NUCLEOTIDE SEQUENCE [LARGE SCALE GENOMIC DNA]</scope>
    <source>
        <strain evidence="12 13">NWHC:44797-103</strain>
    </source>
</reference>
<keyword evidence="8" id="KW-0206">Cytoskeleton</keyword>
<dbReference type="CDD" id="cd01369">
    <property type="entry name" value="KISc_KHC_KIF5"/>
    <property type="match status" value="1"/>
</dbReference>
<evidence type="ECO:0000256" key="8">
    <source>
        <dbReference type="ARBA" id="ARBA00023212"/>
    </source>
</evidence>
<evidence type="ECO:0000256" key="9">
    <source>
        <dbReference type="PROSITE-ProRule" id="PRU00283"/>
    </source>
</evidence>
<accession>A0A2N1J8N7</accession>
<dbReference type="SUPFAM" id="SSF52540">
    <property type="entry name" value="P-loop containing nucleoside triphosphate hydrolases"/>
    <property type="match status" value="1"/>
</dbReference>
<dbReference type="InterPro" id="IPR027417">
    <property type="entry name" value="P-loop_NTPase"/>
</dbReference>
<dbReference type="InterPro" id="IPR027640">
    <property type="entry name" value="Kinesin-like_fam"/>
</dbReference>
<dbReference type="PANTHER" id="PTHR47968">
    <property type="entry name" value="CENTROMERE PROTEIN E"/>
    <property type="match status" value="1"/>
</dbReference>
<evidence type="ECO:0000313" key="12">
    <source>
        <dbReference type="EMBL" id="PKI82925.1"/>
    </source>
</evidence>
<proteinExistence type="inferred from homology"/>
<sequence length="847" mass="95250">MAAHVKVVARFRPVDTEDSLAVLVEDAQTVRMMRGAADLNAAFTFDRVFPMHAHQRDVFEYGIMDTVSDVLRGYNGTIFAYGQTGSGKTHTMMGPDIDHEELRGIIPRITEQIFSNILASPPALEYTVKVSYMEIYMERIRDLLVPQHDNLSIQQDTSKGVHVKGLSEYYVSSAAEVFELLRQGSTTRAVSATRMNTESSRSHSIVLFTIKQRNIETGSTKTGNLYLVDLAGSEKVGKSGASGQTLEEAKKINKSLSTLGMVINALTDGRSSHVPYRDSKLTRILQESLGGNSRTTLLVNCSPTAYNAEETLSTLRFGVRAKRIQNNAHVNAELSPMELRVMLQKANQQSAHYRKQIDTLERELVQWRAGESVPQSAWASTSVHASPVRSPTRSTVSLAETDELHEQLAEKEGIEQALRKELGTARTQTSEANERIFTLETEIQALQLHSDALAFARDEAVAQIEIVREMPPPAAPPIEREKGRDERLEDMFASLQLEHRPGVDTILALVDRLSLPGGQLSPEEVRMLRDTIIQEQVMLSEQIHTVRIHAQELSVLRLQKHALSERIGALQQRYDLITDHIGALEHGFRLGDETGGQLASLRRMLEEQTTASQLNTSNEVLHLEGLLTTRAEETVDLARSLDDLRASHDEQKQALHHLRLAVTADGTEAGPEAMQRLVDASELMEKSRELVTVRLREYERLKQQLMQGLRERSEKIVEMEMAMEEMQDQYKMLLETLNLRVQQRKMGILERHLEQLASVQRRLVEQNSALKQDMATADKRVAARNERIQALEEDLYATRQRLKVREERAMQDTENFSFGRIAKPMRGAGAVDASELKPKGGWFFSAK</sequence>
<keyword evidence="3" id="KW-0493">Microtubule</keyword>
<dbReference type="GO" id="GO:0005524">
    <property type="term" value="F:ATP binding"/>
    <property type="evidence" value="ECO:0007669"/>
    <property type="project" value="UniProtKB-UniRule"/>
</dbReference>
<dbReference type="GO" id="GO:0008017">
    <property type="term" value="F:microtubule binding"/>
    <property type="evidence" value="ECO:0007669"/>
    <property type="project" value="InterPro"/>
</dbReference>
<evidence type="ECO:0000256" key="7">
    <source>
        <dbReference type="ARBA" id="ARBA00023175"/>
    </source>
</evidence>
<evidence type="ECO:0000256" key="3">
    <source>
        <dbReference type="ARBA" id="ARBA00022701"/>
    </source>
</evidence>
<name>A0A2N1J8N7_9BASI</name>
<dbReference type="FunFam" id="3.40.850.10:FF:000031">
    <property type="entry name" value="Kinesin-like protein"/>
    <property type="match status" value="1"/>
</dbReference>
<keyword evidence="5 9" id="KW-0067">ATP-binding</keyword>
<keyword evidence="6 10" id="KW-0175">Coiled coil</keyword>
<keyword evidence="13" id="KW-1185">Reference proteome</keyword>